<feature type="domain" description="CASTOR1 N-terminal" evidence="6">
    <location>
        <begin position="14"/>
        <end position="73"/>
    </location>
</feature>
<keyword evidence="9" id="KW-1185">Reference proteome</keyword>
<dbReference type="AlphaFoldDB" id="A0A1X7V0A4"/>
<dbReference type="InterPro" id="IPR049479">
    <property type="entry name" value="CASTOR1_ACT-like"/>
</dbReference>
<dbReference type="OrthoDB" id="58529at2759"/>
<evidence type="ECO:0000259" key="6">
    <source>
        <dbReference type="Pfam" id="PF18700"/>
    </source>
</evidence>
<feature type="domain" description="CASTOR ACT" evidence="5">
    <location>
        <begin position="84"/>
        <end position="148"/>
    </location>
</feature>
<dbReference type="KEGG" id="aqu:100631484"/>
<dbReference type="InterPro" id="IPR040778">
    <property type="entry name" value="CASTOR1_N"/>
</dbReference>
<dbReference type="PANTHER" id="PTHR31131:SF6">
    <property type="entry name" value="CASTOR ACT DOMAIN-CONTAINING PROTEIN"/>
    <property type="match status" value="1"/>
</dbReference>
<comment type="subcellular location">
    <subcellularLocation>
        <location evidence="1">Cytoplasm</location>
        <location evidence="1">Cytosol</location>
    </subcellularLocation>
</comment>
<feature type="domain" description="Cytosolic arginine sensor for mTORC1 subunit 1/2 ACT-like" evidence="7">
    <location>
        <begin position="193"/>
        <end position="263"/>
    </location>
</feature>
<dbReference type="EnsemblMetazoa" id="Aqu2.1.33660_001">
    <property type="protein sequence ID" value="Aqu2.1.33660_001"/>
    <property type="gene ID" value="Aqu2.1.33660"/>
</dbReference>
<dbReference type="FunFam" id="3.30.2130.10:FF:000003">
    <property type="entry name" value="Cytosolic arginine sensor for mTORC1 subunit 1"/>
    <property type="match status" value="1"/>
</dbReference>
<evidence type="ECO:0000313" key="9">
    <source>
        <dbReference type="Proteomes" id="UP000007879"/>
    </source>
</evidence>
<evidence type="ECO:0000259" key="7">
    <source>
        <dbReference type="Pfam" id="PF21389"/>
    </source>
</evidence>
<organism evidence="8">
    <name type="scientific">Amphimedon queenslandica</name>
    <name type="common">Sponge</name>
    <dbReference type="NCBI Taxonomy" id="400682"/>
    <lineage>
        <taxon>Eukaryota</taxon>
        <taxon>Metazoa</taxon>
        <taxon>Porifera</taxon>
        <taxon>Demospongiae</taxon>
        <taxon>Heteroscleromorpha</taxon>
        <taxon>Haplosclerida</taxon>
        <taxon>Niphatidae</taxon>
        <taxon>Amphimedon</taxon>
    </lineage>
</organism>
<reference evidence="8" key="2">
    <citation type="submission" date="2017-05" db="UniProtKB">
        <authorList>
            <consortium name="EnsemblMetazoa"/>
        </authorList>
    </citation>
    <scope>IDENTIFICATION</scope>
</reference>
<dbReference type="Proteomes" id="UP000007879">
    <property type="component" value="Unassembled WGS sequence"/>
</dbReference>
<evidence type="ECO:0000259" key="5">
    <source>
        <dbReference type="Pfam" id="PF13840"/>
    </source>
</evidence>
<dbReference type="Pfam" id="PF13840">
    <property type="entry name" value="ACT_7"/>
    <property type="match status" value="1"/>
</dbReference>
<gene>
    <name evidence="8" type="primary">100631484</name>
</gene>
<feature type="region of interest" description="Disordered" evidence="4">
    <location>
        <begin position="341"/>
        <end position="370"/>
    </location>
</feature>
<dbReference type="STRING" id="400682.A0A1X7V0A4"/>
<evidence type="ECO:0000256" key="4">
    <source>
        <dbReference type="SAM" id="MobiDB-lite"/>
    </source>
</evidence>
<evidence type="ECO:0008006" key="10">
    <source>
        <dbReference type="Google" id="ProtNLM"/>
    </source>
</evidence>
<protein>
    <recommendedName>
        <fullName evidence="10">GATS-like protein 3</fullName>
    </recommendedName>
</protein>
<dbReference type="Pfam" id="PF21389">
    <property type="entry name" value="CASTOR1_ACT-like"/>
    <property type="match status" value="1"/>
</dbReference>
<feature type="compositionally biased region" description="Polar residues" evidence="4">
    <location>
        <begin position="343"/>
        <end position="356"/>
    </location>
</feature>
<dbReference type="EnsemblMetazoa" id="XM_003386015.3">
    <property type="protein sequence ID" value="XP_003386063.1"/>
    <property type="gene ID" value="LOC100631484"/>
</dbReference>
<keyword evidence="3" id="KW-0963">Cytoplasm</keyword>
<dbReference type="PRINTS" id="PR02078">
    <property type="entry name" value="GATSLIKEFMLY"/>
</dbReference>
<dbReference type="PANTHER" id="PTHR31131">
    <property type="entry name" value="CHROMOSOME 1, WHOLE GENOME SHOTGUN SEQUENCE"/>
    <property type="match status" value="1"/>
</dbReference>
<comment type="similarity">
    <text evidence="2">Belongs to the GATS family.</text>
</comment>
<dbReference type="GO" id="GO:0005829">
    <property type="term" value="C:cytosol"/>
    <property type="evidence" value="ECO:0007669"/>
    <property type="project" value="UniProtKB-SubCell"/>
</dbReference>
<accession>A0A1X7V0A4</accession>
<evidence type="ECO:0000313" key="8">
    <source>
        <dbReference type="EnsemblMetazoa" id="Aqu2.1.33660_001"/>
    </source>
</evidence>
<sequence>MSVRPALHLLPLELRIASIGKDDLPSFTYPLLQMTLGLLGQQSSCRQNHFFSFTETKNDYSLILDNELFKELIQFPGSEALQVAPESWRPLTIEVGAFGSLTGISKLVASVIGPLADEGVSVFCLSTNQEDYVMVKEKDLYKAMTCLHPCFKLLAELEQDVQLIENFSHDNVPNQIKNDLNYIELPSPRSITHPFTCTASKFHVCSILPSTLPSIAQPLLQLMFYNTRSDDVFLSLSIISDDISMVLDARDIDKFPEDSVYSSEAYWKVITIGDGPLGFDECGIVAQVAAPLAQADISTYYICTFYNDHTLVPEGSVTKALQLLNKYLMSSKVDNSSSPVSVGSLNGLTHPPSQFRTEPLPRLPLTNPVA</sequence>
<dbReference type="SUPFAM" id="SSF55021">
    <property type="entry name" value="ACT-like"/>
    <property type="match status" value="2"/>
</dbReference>
<evidence type="ECO:0000256" key="1">
    <source>
        <dbReference type="ARBA" id="ARBA00004514"/>
    </source>
</evidence>
<reference evidence="9" key="1">
    <citation type="journal article" date="2010" name="Nature">
        <title>The Amphimedon queenslandica genome and the evolution of animal complexity.</title>
        <authorList>
            <person name="Srivastava M."/>
            <person name="Simakov O."/>
            <person name="Chapman J."/>
            <person name="Fahey B."/>
            <person name="Gauthier M.E."/>
            <person name="Mitros T."/>
            <person name="Richards G.S."/>
            <person name="Conaco C."/>
            <person name="Dacre M."/>
            <person name="Hellsten U."/>
            <person name="Larroux C."/>
            <person name="Putnam N.H."/>
            <person name="Stanke M."/>
            <person name="Adamska M."/>
            <person name="Darling A."/>
            <person name="Degnan S.M."/>
            <person name="Oakley T.H."/>
            <person name="Plachetzki D.C."/>
            <person name="Zhai Y."/>
            <person name="Adamski M."/>
            <person name="Calcino A."/>
            <person name="Cummins S.F."/>
            <person name="Goodstein D.M."/>
            <person name="Harris C."/>
            <person name="Jackson D.J."/>
            <person name="Leys S.P."/>
            <person name="Shu S."/>
            <person name="Woodcroft B.J."/>
            <person name="Vervoort M."/>
            <person name="Kosik K.S."/>
            <person name="Manning G."/>
            <person name="Degnan B.M."/>
            <person name="Rokhsar D.S."/>
        </authorList>
    </citation>
    <scope>NUCLEOTIDE SEQUENCE [LARGE SCALE GENOMIC DNA]</scope>
</reference>
<proteinExistence type="inferred from homology"/>
<dbReference type="InterPro" id="IPR051719">
    <property type="entry name" value="CASTOR_mTORC1"/>
</dbReference>
<dbReference type="InterPro" id="IPR026249">
    <property type="entry name" value="CASTOR_fam"/>
</dbReference>
<dbReference type="Gene3D" id="3.30.2130.10">
    <property type="entry name" value="VC0802-like"/>
    <property type="match status" value="2"/>
</dbReference>
<dbReference type="InterPro" id="IPR027795">
    <property type="entry name" value="CASTOR_ACT_dom"/>
</dbReference>
<evidence type="ECO:0000256" key="2">
    <source>
        <dbReference type="ARBA" id="ARBA00006827"/>
    </source>
</evidence>
<dbReference type="InterPro" id="IPR045865">
    <property type="entry name" value="ACT-like_dom_sf"/>
</dbReference>
<dbReference type="eggNOG" id="ENOG502QV83">
    <property type="taxonomic scope" value="Eukaryota"/>
</dbReference>
<evidence type="ECO:0000256" key="3">
    <source>
        <dbReference type="ARBA" id="ARBA00022490"/>
    </source>
</evidence>
<dbReference type="InParanoid" id="A0A1X7V0A4"/>
<dbReference type="Pfam" id="PF18700">
    <property type="entry name" value="Castor1_N"/>
    <property type="match status" value="1"/>
</dbReference>
<name>A0A1X7V0A4_AMPQE</name>